<feature type="transmembrane region" description="Helical" evidence="18">
    <location>
        <begin position="469"/>
        <end position="491"/>
    </location>
</feature>
<feature type="domain" description="Thioredoxin" evidence="19">
    <location>
        <begin position="13"/>
        <end position="184"/>
    </location>
</feature>
<dbReference type="CDD" id="cd03016">
    <property type="entry name" value="PRX_1cys"/>
    <property type="match status" value="1"/>
</dbReference>
<feature type="transmembrane region" description="Helical" evidence="18">
    <location>
        <begin position="723"/>
        <end position="749"/>
    </location>
</feature>
<dbReference type="SUPFAM" id="SSF52540">
    <property type="entry name" value="P-loop containing nucleoside triphosphate hydrolases"/>
    <property type="match status" value="1"/>
</dbReference>
<proteinExistence type="inferred from homology"/>
<comment type="subcellular location">
    <subcellularLocation>
        <location evidence="1">Mitochondrion inner membrane</location>
        <topology evidence="1">Single-pass membrane protein</topology>
    </subcellularLocation>
</comment>
<dbReference type="EMBL" id="JAACJN010000073">
    <property type="protein sequence ID" value="KAF5378951.1"/>
    <property type="molecule type" value="Genomic_DNA"/>
</dbReference>
<evidence type="ECO:0000256" key="18">
    <source>
        <dbReference type="SAM" id="Phobius"/>
    </source>
</evidence>
<evidence type="ECO:0000256" key="10">
    <source>
        <dbReference type="ARBA" id="ARBA00022989"/>
    </source>
</evidence>
<dbReference type="Gene3D" id="3.30.1020.10">
    <property type="entry name" value="Antioxidant, Horf6, Chain A, domain2"/>
    <property type="match status" value="1"/>
</dbReference>
<evidence type="ECO:0000313" key="21">
    <source>
        <dbReference type="Proteomes" id="UP000518752"/>
    </source>
</evidence>
<dbReference type="InterPro" id="IPR036249">
    <property type="entry name" value="Thioredoxin-like_sf"/>
</dbReference>
<keyword evidence="6" id="KW-0999">Mitochondrion inner membrane</keyword>
<dbReference type="InterPro" id="IPR003959">
    <property type="entry name" value="ATPase_AAA_core"/>
</dbReference>
<dbReference type="InterPro" id="IPR003593">
    <property type="entry name" value="AAA+_ATPase"/>
</dbReference>
<evidence type="ECO:0000256" key="1">
    <source>
        <dbReference type="ARBA" id="ARBA00004434"/>
    </source>
</evidence>
<protein>
    <recommendedName>
        <fullName evidence="19">Thioredoxin domain-containing protein</fullName>
    </recommendedName>
</protein>
<dbReference type="GO" id="GO:0005524">
    <property type="term" value="F:ATP binding"/>
    <property type="evidence" value="ECO:0007669"/>
    <property type="project" value="UniProtKB-KW"/>
</dbReference>
<evidence type="ECO:0000256" key="5">
    <source>
        <dbReference type="ARBA" id="ARBA00022741"/>
    </source>
</evidence>
<evidence type="ECO:0000256" key="2">
    <source>
        <dbReference type="ARBA" id="ARBA00007448"/>
    </source>
</evidence>
<keyword evidence="9" id="KW-0049">Antioxidant</keyword>
<evidence type="ECO:0000259" key="19">
    <source>
        <dbReference type="PROSITE" id="PS51352"/>
    </source>
</evidence>
<feature type="region of interest" description="Disordered" evidence="17">
    <location>
        <begin position="1238"/>
        <end position="1279"/>
    </location>
</feature>
<dbReference type="Pfam" id="PF00004">
    <property type="entry name" value="AAA"/>
    <property type="match status" value="2"/>
</dbReference>
<dbReference type="Gene3D" id="3.40.50.300">
    <property type="entry name" value="P-loop containing nucleotide triphosphate hydrolases"/>
    <property type="match status" value="1"/>
</dbReference>
<accession>A0A8H5M338</accession>
<evidence type="ECO:0000256" key="14">
    <source>
        <dbReference type="ARBA" id="ARBA00023284"/>
    </source>
</evidence>
<dbReference type="InterPro" id="IPR000866">
    <property type="entry name" value="AhpC/TSA"/>
</dbReference>
<feature type="transmembrane region" description="Helical" evidence="18">
    <location>
        <begin position="250"/>
        <end position="272"/>
    </location>
</feature>
<keyword evidence="21" id="KW-1185">Reference proteome</keyword>
<dbReference type="InterPro" id="IPR003960">
    <property type="entry name" value="ATPase_AAA_CS"/>
</dbReference>
<dbReference type="InterPro" id="IPR027417">
    <property type="entry name" value="P-loop_NTPase"/>
</dbReference>
<reference evidence="20 21" key="1">
    <citation type="journal article" date="2020" name="ISME J.">
        <title>Uncovering the hidden diversity of litter-decomposition mechanisms in mushroom-forming fungi.</title>
        <authorList>
            <person name="Floudas D."/>
            <person name="Bentzer J."/>
            <person name="Ahren D."/>
            <person name="Johansson T."/>
            <person name="Persson P."/>
            <person name="Tunlid A."/>
        </authorList>
    </citation>
    <scope>NUCLEOTIDE SEQUENCE [LARGE SCALE GENOMIC DNA]</scope>
    <source>
        <strain evidence="20 21">CBS 406.79</strain>
    </source>
</reference>
<dbReference type="Pfam" id="PF20152">
    <property type="entry name" value="DUF6534"/>
    <property type="match status" value="2"/>
</dbReference>
<keyword evidence="7" id="KW-0378">Hydrolase</keyword>
<keyword evidence="12" id="KW-0496">Mitochondrion</keyword>
<dbReference type="SUPFAM" id="SSF52833">
    <property type="entry name" value="Thioredoxin-like"/>
    <property type="match status" value="1"/>
</dbReference>
<keyword evidence="4 18" id="KW-0812">Transmembrane</keyword>
<dbReference type="Pfam" id="PF08740">
    <property type="entry name" value="BCS1_N"/>
    <property type="match status" value="1"/>
</dbReference>
<feature type="transmembrane region" description="Helical" evidence="18">
    <location>
        <begin position="559"/>
        <end position="578"/>
    </location>
</feature>
<dbReference type="GO" id="GO:0051920">
    <property type="term" value="F:peroxiredoxin activity"/>
    <property type="evidence" value="ECO:0007669"/>
    <property type="project" value="InterPro"/>
</dbReference>
<feature type="transmembrane region" description="Helical" evidence="18">
    <location>
        <begin position="535"/>
        <end position="553"/>
    </location>
</feature>
<feature type="transmembrane region" description="Helical" evidence="18">
    <location>
        <begin position="590"/>
        <end position="613"/>
    </location>
</feature>
<keyword evidence="13 18" id="KW-0472">Membrane</keyword>
<evidence type="ECO:0000256" key="12">
    <source>
        <dbReference type="ARBA" id="ARBA00023128"/>
    </source>
</evidence>
<evidence type="ECO:0000256" key="7">
    <source>
        <dbReference type="ARBA" id="ARBA00022801"/>
    </source>
</evidence>
<evidence type="ECO:0000256" key="4">
    <source>
        <dbReference type="ARBA" id="ARBA00022692"/>
    </source>
</evidence>
<feature type="compositionally biased region" description="Basic and acidic residues" evidence="17">
    <location>
        <begin position="1267"/>
        <end position="1279"/>
    </location>
</feature>
<sequence length="1431" mass="159619">MSIPAPDPNRPSLRLGSTFPDFEAETTLGPIKLHEYLGTSWGILFSHPGDFTPVCTTELGEVARRAKAGDWEKRNVKVIGISANGLEDHYQWVKDINEYGSKTVSDTDVQYPIIADADRRISYLLDMLDYQDATNVDAKTGLPFTIRTVFIIDPAKKIRLKLDYPAVAGRNFDEIIRVLDAIQTGDKYRIATPVNWKVGEDVVVHASVQGEEAKRLFPDHVVHYPYLRTTPLNVTVDSNGIDMSAVFAPFFWGFFVSIFLGGITIVQAYVYFPHPNDRRSVQVIAATMLILDLISSGLVAQSLYHYLDCHLGPSLWISRAAAGHHSGIICGVHDIRNIDVHASRFHPPFVVLGIVHATDSISSCPVLKCTSFIKFTRWDPGMDCYRGSDAVYSSNSCRRNWLRRNHNRVRWYNVRTLNHIFEKIFFGLAKGFGAVTDILATIAMCSFLSNSRTGMKQTDSLIKNLIQYIVERGAVVTLIQTLLLITFYAAPNRLYWKDLESLESNDGRVKYYERLCVALYSIQQIPPMTGSMRDAVVFSAIPVLTTYIAHAYIHSLHEWAYGISFLGGITIVQAYVYFPHPTDRMSVQAIAATMLILDLVSSGLVAQSLYYYLVPHFGSLSPLRTITPFVPFFTDPVNALTCFVFFFGSELSAECMISGILTFISQMYFVYQVYTVKRTGFLAWTVIGVLTLFTLLTLVGGIGCVATMYVFAYGVLADRSKDFAIFFGLAKGFGAVTDILATIAMCTFLSNAKTGMKQTDNLIKSLIQYIVERGAAVTLIQTILLITFYAAPNRLYWLALHINVTKLYANTFFCISPGVGSATSSTPATAASLSSADLSSFITLLFSFSALRDWLKLLLIGGSFETCRRLIFGLYSKFIASFWVNAYFEETDACYKKSRNVQISTVTYGAKSSAIELDGEDNFSEYYKSYRRLSYLPSLSVTYNLWYKRCYMSITRTQEQSGMQMFGHKEHTLRISLLTRNRDMLIQLLQDARENYMAAQASNMSVFVADGMSNGWKLVASRSKRSMSSIILDPGIKELLMKDARDFMSSKLWYTERGIPFRRGYLLWGVPGSGKSSLIHAIAGELGLDVFVIALAKAGMDDGALNELINNLPERCIALMEDVDAAFTHGITRDSGPPADVASNPPNMAPGHPMMPGGFPGGMAPGGSRLTLSGLLNALDGVSAQEGRILFATTNRYSALDSALCRPGRMDVHIEFRQASKYQAKQLFLRFFDPAHKSSSSEVSREDDESETSSVDSGYVSSVPNSSHDELGESSEKAAVKGAGGSVYNLKLSPKHLDRLAESFSGAIPDRQFSMAALQGYLMMYKMQPEEAVEQVGEWVVKEKAEQSLKAKLARDEKDPAKPSEETHKTEPSVTKEKEQDIMQRVEKEVRERMVREKLEKELTEKIEKDMATKMDAWFNERKQKNGECVH</sequence>
<dbReference type="OrthoDB" id="2996783at2759"/>
<comment type="catalytic activity">
    <reaction evidence="16">
        <text>ATP + H2O = ADP + phosphate + H(+)</text>
        <dbReference type="Rhea" id="RHEA:13065"/>
        <dbReference type="ChEBI" id="CHEBI:15377"/>
        <dbReference type="ChEBI" id="CHEBI:15378"/>
        <dbReference type="ChEBI" id="CHEBI:30616"/>
        <dbReference type="ChEBI" id="CHEBI:43474"/>
        <dbReference type="ChEBI" id="CHEBI:456216"/>
    </reaction>
    <physiologicalReaction direction="left-to-right" evidence="16">
        <dbReference type="Rhea" id="RHEA:13066"/>
    </physiologicalReaction>
</comment>
<keyword evidence="8" id="KW-0067">ATP-binding</keyword>
<dbReference type="SMART" id="SM00382">
    <property type="entry name" value="AAA"/>
    <property type="match status" value="1"/>
</dbReference>
<evidence type="ECO:0000256" key="15">
    <source>
        <dbReference type="ARBA" id="ARBA00025719"/>
    </source>
</evidence>
<gene>
    <name evidence="20" type="ORF">D9757_008733</name>
</gene>
<feature type="transmembrane region" description="Helical" evidence="18">
    <location>
        <begin position="643"/>
        <end position="669"/>
    </location>
</feature>
<keyword evidence="10 18" id="KW-1133">Transmembrane helix</keyword>
<evidence type="ECO:0000256" key="11">
    <source>
        <dbReference type="ARBA" id="ARBA00023002"/>
    </source>
</evidence>
<feature type="region of interest" description="Disordered" evidence="17">
    <location>
        <begin position="1351"/>
        <end position="1387"/>
    </location>
</feature>
<keyword evidence="11" id="KW-0560">Oxidoreductase</keyword>
<dbReference type="InterPro" id="IPR057495">
    <property type="entry name" value="AAA_lid_BCS1"/>
</dbReference>
<dbReference type="SMART" id="SM01024">
    <property type="entry name" value="BCS1_N"/>
    <property type="match status" value="1"/>
</dbReference>
<evidence type="ECO:0000256" key="8">
    <source>
        <dbReference type="ARBA" id="ARBA00022840"/>
    </source>
</evidence>
<comment type="similarity">
    <text evidence="15">Belongs to the peroxiredoxin family. Prx6 subfamily.</text>
</comment>
<dbReference type="PROSITE" id="PS51352">
    <property type="entry name" value="THIOREDOXIN_2"/>
    <property type="match status" value="1"/>
</dbReference>
<evidence type="ECO:0000256" key="16">
    <source>
        <dbReference type="ARBA" id="ARBA00048778"/>
    </source>
</evidence>
<dbReference type="FunFam" id="3.40.30.10:FF:000011">
    <property type="entry name" value="Peroxiredoxin PRX1"/>
    <property type="match status" value="1"/>
</dbReference>
<dbReference type="InterPro" id="IPR013766">
    <property type="entry name" value="Thioredoxin_domain"/>
</dbReference>
<dbReference type="InterPro" id="IPR019479">
    <property type="entry name" value="Peroxiredoxin_C"/>
</dbReference>
<evidence type="ECO:0000256" key="3">
    <source>
        <dbReference type="ARBA" id="ARBA00022559"/>
    </source>
</evidence>
<organism evidence="20 21">
    <name type="scientific">Collybiopsis confluens</name>
    <dbReference type="NCBI Taxonomy" id="2823264"/>
    <lineage>
        <taxon>Eukaryota</taxon>
        <taxon>Fungi</taxon>
        <taxon>Dikarya</taxon>
        <taxon>Basidiomycota</taxon>
        <taxon>Agaricomycotina</taxon>
        <taxon>Agaricomycetes</taxon>
        <taxon>Agaricomycetidae</taxon>
        <taxon>Agaricales</taxon>
        <taxon>Marasmiineae</taxon>
        <taxon>Omphalotaceae</taxon>
        <taxon>Collybiopsis</taxon>
    </lineage>
</organism>
<keyword evidence="5" id="KW-0547">Nucleotide-binding</keyword>
<dbReference type="Gene3D" id="3.40.30.10">
    <property type="entry name" value="Glutaredoxin"/>
    <property type="match status" value="1"/>
</dbReference>
<dbReference type="Pfam" id="PF25426">
    <property type="entry name" value="AAA_lid_BCS1"/>
    <property type="match status" value="1"/>
</dbReference>
<dbReference type="InterPro" id="IPR045339">
    <property type="entry name" value="DUF6534"/>
</dbReference>
<dbReference type="Pfam" id="PF10417">
    <property type="entry name" value="1-cysPrx_C"/>
    <property type="match status" value="1"/>
</dbReference>
<evidence type="ECO:0000313" key="20">
    <source>
        <dbReference type="EMBL" id="KAF5378951.1"/>
    </source>
</evidence>
<dbReference type="PANTHER" id="PTHR23070">
    <property type="entry name" value="BCS1 AAA-TYPE ATPASE"/>
    <property type="match status" value="1"/>
</dbReference>
<dbReference type="GO" id="GO:0005743">
    <property type="term" value="C:mitochondrial inner membrane"/>
    <property type="evidence" value="ECO:0007669"/>
    <property type="project" value="UniProtKB-SubCell"/>
</dbReference>
<evidence type="ECO:0000256" key="6">
    <source>
        <dbReference type="ARBA" id="ARBA00022792"/>
    </source>
</evidence>
<evidence type="ECO:0000256" key="13">
    <source>
        <dbReference type="ARBA" id="ARBA00023136"/>
    </source>
</evidence>
<dbReference type="GO" id="GO:0016887">
    <property type="term" value="F:ATP hydrolysis activity"/>
    <property type="evidence" value="ECO:0007669"/>
    <property type="project" value="InterPro"/>
</dbReference>
<dbReference type="Pfam" id="PF00578">
    <property type="entry name" value="AhpC-TSA"/>
    <property type="match status" value="1"/>
</dbReference>
<feature type="transmembrane region" description="Helical" evidence="18">
    <location>
        <begin position="681"/>
        <end position="711"/>
    </location>
</feature>
<keyword evidence="14" id="KW-0676">Redox-active center</keyword>
<dbReference type="InterPro" id="IPR014851">
    <property type="entry name" value="BCS1_N"/>
</dbReference>
<dbReference type="Proteomes" id="UP000518752">
    <property type="component" value="Unassembled WGS sequence"/>
</dbReference>
<feature type="transmembrane region" description="Helical" evidence="18">
    <location>
        <begin position="770"/>
        <end position="791"/>
    </location>
</feature>
<dbReference type="InterPro" id="IPR050747">
    <property type="entry name" value="Mitochondrial_chaperone_BCS1"/>
</dbReference>
<evidence type="ECO:0000256" key="17">
    <source>
        <dbReference type="SAM" id="MobiDB-lite"/>
    </source>
</evidence>
<dbReference type="PROSITE" id="PS00674">
    <property type="entry name" value="AAA"/>
    <property type="match status" value="1"/>
</dbReference>
<feature type="transmembrane region" description="Helical" evidence="18">
    <location>
        <begin position="424"/>
        <end position="448"/>
    </location>
</feature>
<comment type="similarity">
    <text evidence="2">Belongs to the AAA ATPase family. BCS1 subfamily.</text>
</comment>
<name>A0A8H5M338_9AGAR</name>
<keyword evidence="3" id="KW-0575">Peroxidase</keyword>
<comment type="caution">
    <text evidence="20">The sequence shown here is derived from an EMBL/GenBank/DDBJ whole genome shotgun (WGS) entry which is preliminary data.</text>
</comment>
<dbReference type="InterPro" id="IPR045020">
    <property type="entry name" value="PRX_1cys"/>
</dbReference>
<evidence type="ECO:0000256" key="9">
    <source>
        <dbReference type="ARBA" id="ARBA00022862"/>
    </source>
</evidence>